<accession>A0A7Y9YES7</accession>
<organism evidence="2 3">
    <name type="scientific">Nocardioides marinus</name>
    <dbReference type="NCBI Taxonomy" id="374514"/>
    <lineage>
        <taxon>Bacteria</taxon>
        <taxon>Bacillati</taxon>
        <taxon>Actinomycetota</taxon>
        <taxon>Actinomycetes</taxon>
        <taxon>Propionibacteriales</taxon>
        <taxon>Nocardioidaceae</taxon>
        <taxon>Nocardioides</taxon>
    </lineage>
</organism>
<dbReference type="RefSeq" id="WP_179530825.1">
    <property type="nucleotide sequence ID" value="NZ_BAAAPP010000004.1"/>
</dbReference>
<gene>
    <name evidence="2" type="ORF">BKA05_001427</name>
</gene>
<name>A0A7Y9YES7_9ACTN</name>
<dbReference type="EMBL" id="JACBZI010000001">
    <property type="protein sequence ID" value="NYI09912.1"/>
    <property type="molecule type" value="Genomic_DNA"/>
</dbReference>
<feature type="region of interest" description="Disordered" evidence="1">
    <location>
        <begin position="83"/>
        <end position="102"/>
    </location>
</feature>
<dbReference type="Proteomes" id="UP000537326">
    <property type="component" value="Unassembled WGS sequence"/>
</dbReference>
<protein>
    <submittedName>
        <fullName evidence="2">Uncharacterized protein</fullName>
    </submittedName>
</protein>
<evidence type="ECO:0000256" key="1">
    <source>
        <dbReference type="SAM" id="MobiDB-lite"/>
    </source>
</evidence>
<keyword evidence="3" id="KW-1185">Reference proteome</keyword>
<reference evidence="2 3" key="1">
    <citation type="submission" date="2020-07" db="EMBL/GenBank/DDBJ databases">
        <title>Sequencing the genomes of 1000 actinobacteria strains.</title>
        <authorList>
            <person name="Klenk H.-P."/>
        </authorList>
    </citation>
    <scope>NUCLEOTIDE SEQUENCE [LARGE SCALE GENOMIC DNA]</scope>
    <source>
        <strain evidence="2 3">DSM 18248</strain>
    </source>
</reference>
<sequence length="102" mass="11361">MRDEPPRKKLLPTTGVVLVHDFCRAAGIDQPRLLELAEAGVVSLLYRRGEPFGLLDDRLPSAAELGEAGVDVPQDYLNRLRHDLPEDASPRPQDASWTMGWD</sequence>
<evidence type="ECO:0000313" key="3">
    <source>
        <dbReference type="Proteomes" id="UP000537326"/>
    </source>
</evidence>
<dbReference type="AlphaFoldDB" id="A0A7Y9YES7"/>
<comment type="caution">
    <text evidence="2">The sequence shown here is derived from an EMBL/GenBank/DDBJ whole genome shotgun (WGS) entry which is preliminary data.</text>
</comment>
<proteinExistence type="predicted"/>
<evidence type="ECO:0000313" key="2">
    <source>
        <dbReference type="EMBL" id="NYI09912.1"/>
    </source>
</evidence>